<dbReference type="Gene3D" id="1.25.40.20">
    <property type="entry name" value="Ankyrin repeat-containing domain"/>
    <property type="match status" value="4"/>
</dbReference>
<evidence type="ECO:0000313" key="3">
    <source>
        <dbReference type="Proteomes" id="UP000332933"/>
    </source>
</evidence>
<dbReference type="PANTHER" id="PTHR46586:SF3">
    <property type="entry name" value="ANKYRIN REPEAT-CONTAINING PROTEIN"/>
    <property type="match status" value="1"/>
</dbReference>
<dbReference type="InterPro" id="IPR002110">
    <property type="entry name" value="Ankyrin_rpt"/>
</dbReference>
<dbReference type="InterPro" id="IPR052050">
    <property type="entry name" value="SecEffector_AnkRepeat"/>
</dbReference>
<keyword evidence="3" id="KW-1185">Reference proteome</keyword>
<reference evidence="2 3" key="1">
    <citation type="submission" date="2019-03" db="EMBL/GenBank/DDBJ databases">
        <authorList>
            <person name="Gaulin E."/>
            <person name="Dumas B."/>
        </authorList>
    </citation>
    <scope>NUCLEOTIDE SEQUENCE [LARGE SCALE GENOMIC DNA]</scope>
    <source>
        <strain evidence="2">CBS 568.67</strain>
    </source>
</reference>
<protein>
    <submittedName>
        <fullName evidence="2">Aste57867_10175 protein</fullName>
    </submittedName>
</protein>
<gene>
    <name evidence="2" type="primary">Aste57867_10175</name>
    <name evidence="1" type="ORF">As57867_010136</name>
    <name evidence="2" type="ORF">ASTE57867_10175</name>
</gene>
<evidence type="ECO:0000313" key="1">
    <source>
        <dbReference type="EMBL" id="KAF0699248.1"/>
    </source>
</evidence>
<accession>A0A485KPS3</accession>
<dbReference type="SUPFAM" id="SSF48403">
    <property type="entry name" value="Ankyrin repeat"/>
    <property type="match status" value="2"/>
</dbReference>
<dbReference type="AlphaFoldDB" id="A0A485KPS3"/>
<dbReference type="PANTHER" id="PTHR46586">
    <property type="entry name" value="ANKYRIN REPEAT-CONTAINING PROTEIN"/>
    <property type="match status" value="1"/>
</dbReference>
<name>A0A485KPS3_9STRA</name>
<dbReference type="SMART" id="SM00248">
    <property type="entry name" value="ANK"/>
    <property type="match status" value="6"/>
</dbReference>
<dbReference type="OrthoDB" id="70387at2759"/>
<evidence type="ECO:0000313" key="2">
    <source>
        <dbReference type="EMBL" id="VFT87051.1"/>
    </source>
</evidence>
<organism evidence="2 3">
    <name type="scientific">Aphanomyces stellatus</name>
    <dbReference type="NCBI Taxonomy" id="120398"/>
    <lineage>
        <taxon>Eukaryota</taxon>
        <taxon>Sar</taxon>
        <taxon>Stramenopiles</taxon>
        <taxon>Oomycota</taxon>
        <taxon>Saprolegniomycetes</taxon>
        <taxon>Saprolegniales</taxon>
        <taxon>Verrucalvaceae</taxon>
        <taxon>Aphanomyces</taxon>
    </lineage>
</organism>
<dbReference type="EMBL" id="CAADRA010005210">
    <property type="protein sequence ID" value="VFT87051.1"/>
    <property type="molecule type" value="Genomic_DNA"/>
</dbReference>
<dbReference type="EMBL" id="VJMH01005189">
    <property type="protein sequence ID" value="KAF0699248.1"/>
    <property type="molecule type" value="Genomic_DNA"/>
</dbReference>
<proteinExistence type="predicted"/>
<reference evidence="1" key="2">
    <citation type="submission" date="2019-06" db="EMBL/GenBank/DDBJ databases">
        <title>Genomics analysis of Aphanomyces spp. identifies a new class of oomycete effector associated with host adaptation.</title>
        <authorList>
            <person name="Gaulin E."/>
        </authorList>
    </citation>
    <scope>NUCLEOTIDE SEQUENCE</scope>
    <source>
        <strain evidence="1">CBS 578.67</strain>
    </source>
</reference>
<dbReference type="Proteomes" id="UP000332933">
    <property type="component" value="Unassembled WGS sequence"/>
</dbReference>
<dbReference type="InterPro" id="IPR036770">
    <property type="entry name" value="Ankyrin_rpt-contain_sf"/>
</dbReference>
<dbReference type="Pfam" id="PF12796">
    <property type="entry name" value="Ank_2"/>
    <property type="match status" value="2"/>
</dbReference>
<sequence>MALPQHAVLLSRELMATVASFQRGHYAMAMPFVSIELPVRHARGCSWQIFNSTALDVMHAALVDWLEVWSVVTLPKLFACLPYMREVIAQDAVWFNQVSLVQHLHETFGLASFATCLVDVAAEANNMAMLQMLHGLGCQSHSADAAEWAAGRGNLPMVEYLYRHGLGLCEVDKMTWSRPSRGHVQVLAFLLDHHDSNHGQISTQAMVMAARKGWVDLVDRLNTMGAPYTNAVLRVAAMFGHVDVVQWVHCHRPDQQFREAVYAAANKGHLPVIESLHDQHVFPANPISASTAAANGHLDVLLYLHRAGLCYFSWDAVEQAARHGHLAVVQWLLDYKLDLQWIDATHEWTAQVVDDAAGNNHLDVVQWLVQHCHAPVSTDAMDYAAKNGHLGMVQWLHEHTSVGCTVNAVDFAAENNHMEVVQWLLANRVEGCSINAMNWAAQQGHLEMIEFLHATRPQGCTTNAMDSAASNGHLKVVQWLHSHRNEGCTRSALHQASKNGDLKMVKWLLANRVEVCAAASACFAFKTSRILTARVLVDACSQWAVRCLTTSSQAKCGCACYEPLLFGQDMFST</sequence>